<feature type="compositionally biased region" description="Polar residues" evidence="1">
    <location>
        <begin position="388"/>
        <end position="406"/>
    </location>
</feature>
<sequence>MNAFLKTYLAIIASMLPATINAECMDNAAFTFTTEAGIEQDCSWIQEKVERAKRYCVSSHPFYNSSVYKNCPLACSAAPSVTYTDTDGHEFPLIYNGEMRPCAWITYNSDYTANRMDKYCTFDQQMMYCPATCGCVDAVDDTPTMEPSKNPTMSPSKLRCTDLPETYEFEAAGGGTGPYTCGWLTQNNNDDVNQARKDLYCTEERQLYACAETCGLCTSKPTSAPTSAPSTSSPTASPTGTLPTSTPSRPPSPMPSPFPTMTPTKMHSAIPSMVPSNRPSESPSMKPSDNPTMLPSVLPTNGPSNLPSDAPTDSQSKLPSDSPSIRPSMVPSDAPSKLPSSLPSNSPTLSSSDSPSSRPSPQPTGHPSNTPTRSIKPSPIPTAAPFGPTSTPTNFPTNAPTKSPVTCNDDEEYEFNRTPESVVAKMVDCKYLCKNPEMEITNRRQAKWCTGEVAEKCCASCTAGPSCS</sequence>
<gene>
    <name evidence="3" type="ORF">CTEN210_12563</name>
</gene>
<feature type="compositionally biased region" description="Low complexity" evidence="1">
    <location>
        <begin position="221"/>
        <end position="247"/>
    </location>
</feature>
<evidence type="ECO:0000313" key="3">
    <source>
        <dbReference type="EMBL" id="GFH56087.1"/>
    </source>
</evidence>
<organism evidence="3 4">
    <name type="scientific">Chaetoceros tenuissimus</name>
    <dbReference type="NCBI Taxonomy" id="426638"/>
    <lineage>
        <taxon>Eukaryota</taxon>
        <taxon>Sar</taxon>
        <taxon>Stramenopiles</taxon>
        <taxon>Ochrophyta</taxon>
        <taxon>Bacillariophyta</taxon>
        <taxon>Coscinodiscophyceae</taxon>
        <taxon>Chaetocerotophycidae</taxon>
        <taxon>Chaetocerotales</taxon>
        <taxon>Chaetocerotaceae</taxon>
        <taxon>Chaetoceros</taxon>
    </lineage>
</organism>
<dbReference type="Proteomes" id="UP001054902">
    <property type="component" value="Unassembled WGS sequence"/>
</dbReference>
<feature type="signal peptide" evidence="2">
    <location>
        <begin position="1"/>
        <end position="22"/>
    </location>
</feature>
<protein>
    <recommendedName>
        <fullName evidence="5">ShKT domain-containing protein</fullName>
    </recommendedName>
</protein>
<evidence type="ECO:0000256" key="2">
    <source>
        <dbReference type="SAM" id="SignalP"/>
    </source>
</evidence>
<proteinExistence type="predicted"/>
<feature type="compositionally biased region" description="Polar residues" evidence="1">
    <location>
        <begin position="365"/>
        <end position="375"/>
    </location>
</feature>
<feature type="chain" id="PRO_5042006050" description="ShKT domain-containing protein" evidence="2">
    <location>
        <begin position="23"/>
        <end position="468"/>
    </location>
</feature>
<dbReference type="EMBL" id="BLLK01000051">
    <property type="protein sequence ID" value="GFH56087.1"/>
    <property type="molecule type" value="Genomic_DNA"/>
</dbReference>
<feature type="compositionally biased region" description="Low complexity" evidence="1">
    <location>
        <begin position="331"/>
        <end position="357"/>
    </location>
</feature>
<name>A0AAD3H9Z4_9STRA</name>
<feature type="compositionally biased region" description="Polar residues" evidence="1">
    <location>
        <begin position="274"/>
        <end position="325"/>
    </location>
</feature>
<keyword evidence="4" id="KW-1185">Reference proteome</keyword>
<evidence type="ECO:0000313" key="4">
    <source>
        <dbReference type="Proteomes" id="UP001054902"/>
    </source>
</evidence>
<accession>A0AAD3H9Z4</accession>
<dbReference type="AlphaFoldDB" id="A0AAD3H9Z4"/>
<keyword evidence="2" id="KW-0732">Signal</keyword>
<evidence type="ECO:0000256" key="1">
    <source>
        <dbReference type="SAM" id="MobiDB-lite"/>
    </source>
</evidence>
<comment type="caution">
    <text evidence="3">The sequence shown here is derived from an EMBL/GenBank/DDBJ whole genome shotgun (WGS) entry which is preliminary data.</text>
</comment>
<reference evidence="3 4" key="1">
    <citation type="journal article" date="2021" name="Sci. Rep.">
        <title>The genome of the diatom Chaetoceros tenuissimus carries an ancient integrated fragment of an extant virus.</title>
        <authorList>
            <person name="Hongo Y."/>
            <person name="Kimura K."/>
            <person name="Takaki Y."/>
            <person name="Yoshida Y."/>
            <person name="Baba S."/>
            <person name="Kobayashi G."/>
            <person name="Nagasaki K."/>
            <person name="Hano T."/>
            <person name="Tomaru Y."/>
        </authorList>
    </citation>
    <scope>NUCLEOTIDE SEQUENCE [LARGE SCALE GENOMIC DNA]</scope>
    <source>
        <strain evidence="3 4">NIES-3715</strain>
    </source>
</reference>
<evidence type="ECO:0008006" key="5">
    <source>
        <dbReference type="Google" id="ProtNLM"/>
    </source>
</evidence>
<feature type="region of interest" description="Disordered" evidence="1">
    <location>
        <begin position="221"/>
        <end position="408"/>
    </location>
</feature>
<feature type="compositionally biased region" description="Pro residues" evidence="1">
    <location>
        <begin position="248"/>
        <end position="260"/>
    </location>
</feature>